<name>A0ACC2HW05_9PLEO</name>
<comment type="caution">
    <text evidence="1">The sequence shown here is derived from an EMBL/GenBank/DDBJ whole genome shotgun (WGS) entry which is preliminary data.</text>
</comment>
<accession>A0ACC2HW05</accession>
<gene>
    <name evidence="1" type="ORF">OPT61_g9200</name>
</gene>
<dbReference type="Proteomes" id="UP001153331">
    <property type="component" value="Unassembled WGS sequence"/>
</dbReference>
<keyword evidence="2" id="KW-1185">Reference proteome</keyword>
<dbReference type="EMBL" id="JAPHNI010001040">
    <property type="protein sequence ID" value="KAJ8106949.1"/>
    <property type="molecule type" value="Genomic_DNA"/>
</dbReference>
<organism evidence="1 2">
    <name type="scientific">Boeremia exigua</name>
    <dbReference type="NCBI Taxonomy" id="749465"/>
    <lineage>
        <taxon>Eukaryota</taxon>
        <taxon>Fungi</taxon>
        <taxon>Dikarya</taxon>
        <taxon>Ascomycota</taxon>
        <taxon>Pezizomycotina</taxon>
        <taxon>Dothideomycetes</taxon>
        <taxon>Pleosporomycetidae</taxon>
        <taxon>Pleosporales</taxon>
        <taxon>Pleosporineae</taxon>
        <taxon>Didymellaceae</taxon>
        <taxon>Boeremia</taxon>
    </lineage>
</organism>
<proteinExistence type="predicted"/>
<evidence type="ECO:0000313" key="1">
    <source>
        <dbReference type="EMBL" id="KAJ8106949.1"/>
    </source>
</evidence>
<evidence type="ECO:0000313" key="2">
    <source>
        <dbReference type="Proteomes" id="UP001153331"/>
    </source>
</evidence>
<reference evidence="1" key="1">
    <citation type="submission" date="2022-11" db="EMBL/GenBank/DDBJ databases">
        <title>Genome Sequence of Boeremia exigua.</title>
        <authorList>
            <person name="Buettner E."/>
        </authorList>
    </citation>
    <scope>NUCLEOTIDE SEQUENCE</scope>
    <source>
        <strain evidence="1">CU02</strain>
    </source>
</reference>
<protein>
    <submittedName>
        <fullName evidence="1">Uncharacterized protein</fullName>
    </submittedName>
</protein>
<sequence>MSTVVVIGEEGAEASQSDLPVHLDQNQQTAAASNGARTECLALCTTMYRKLPRGLRDLVYSYLCFEDRQIPIGPYYHFRKYEPHAKNEVTYSDTQYFPRTGDLQTELSDGQTRIDHDVYPPDDLLLPQNHIFNPGYMGENVVLETLKTYYESNSFSVCNIEGGLDGLCASLVFSSDGSTTEFRPLDYIHDLQIRVKYEHLRITTESIACHPSIRLEDFAAQELLLRDSVESLLKFRSKIQTSSHHLNIEVVLLSDVLKCQRRSEGLLQGYVINILQSVRNMVYELLHDRNNTTIRVTHQDDSLMAFPKNYTGLFQLTKEQWQFEQSRQQPNHDWSQHFWVLPISSGEVGNPEELGLGGYYYESRGDLMSKRWGVSNILSETTSSIPIVESSYWPIGRPNDPRVTQEVAVRATQICLDK</sequence>